<evidence type="ECO:0000313" key="2">
    <source>
        <dbReference type="Proteomes" id="UP000595662"/>
    </source>
</evidence>
<accession>A0A7T6XQU2</accession>
<dbReference type="RefSeq" id="XP_065957394.1">
    <property type="nucleotide sequence ID" value="XM_066099667.1"/>
</dbReference>
<reference evidence="1 2" key="1">
    <citation type="submission" date="2020-08" db="EMBL/GenBank/DDBJ databases">
        <title>The completed genome sequence of the pathogenic ascomycete fungus Penicillium digitatum.</title>
        <authorList>
            <person name="Wang M."/>
        </authorList>
    </citation>
    <scope>NUCLEOTIDE SEQUENCE [LARGE SCALE GENOMIC DNA]</scope>
    <source>
        <strain evidence="1 2">PdW03</strain>
    </source>
</reference>
<organism evidence="1 2">
    <name type="scientific">Penicillium digitatum</name>
    <name type="common">Green mold</name>
    <dbReference type="NCBI Taxonomy" id="36651"/>
    <lineage>
        <taxon>Eukaryota</taxon>
        <taxon>Fungi</taxon>
        <taxon>Dikarya</taxon>
        <taxon>Ascomycota</taxon>
        <taxon>Pezizomycotina</taxon>
        <taxon>Eurotiomycetes</taxon>
        <taxon>Eurotiomycetidae</taxon>
        <taxon>Eurotiales</taxon>
        <taxon>Aspergillaceae</taxon>
        <taxon>Penicillium</taxon>
    </lineage>
</organism>
<dbReference type="EMBL" id="CP060777">
    <property type="protein sequence ID" value="QQK45719.1"/>
    <property type="molecule type" value="Genomic_DNA"/>
</dbReference>
<dbReference type="AlphaFoldDB" id="A0A7T6XQU2"/>
<dbReference type="GeneID" id="90952167"/>
<sequence>MKPLFPVTNCLVRAPLSSGLRRREYATLQSSREHIPPHQIWLTVPEASWLVPNLSFLPPFWCPSPSVPTALLPLRLPLSCRAHCSLVHMLFPSVNRLAVPSSDPIDVPVQVQRLNVQLVQQDFSGLESLRRREEVASALPGGEIDSCWLILSPTISLLRLGFLCSLFGGVTCLSSFVDT</sequence>
<name>A0A7T6XQU2_PENDI</name>
<protein>
    <submittedName>
        <fullName evidence="1">Uncharacterized protein</fullName>
    </submittedName>
</protein>
<dbReference type="Proteomes" id="UP000595662">
    <property type="component" value="Chromosome 4"/>
</dbReference>
<proteinExistence type="predicted"/>
<evidence type="ECO:0000313" key="1">
    <source>
        <dbReference type="EMBL" id="QQK45719.1"/>
    </source>
</evidence>
<gene>
    <name evidence="1" type="ORF">Pdw03_0617</name>
</gene>